<evidence type="ECO:0000256" key="2">
    <source>
        <dbReference type="ARBA" id="ARBA00023125"/>
    </source>
</evidence>
<evidence type="ECO:0000256" key="3">
    <source>
        <dbReference type="ARBA" id="ARBA00023163"/>
    </source>
</evidence>
<keyword evidence="1" id="KW-0805">Transcription regulation</keyword>
<accession>A0A8J7WPX4</accession>
<dbReference type="Pfam" id="PF12833">
    <property type="entry name" value="HTH_18"/>
    <property type="match status" value="1"/>
</dbReference>
<dbReference type="InterPro" id="IPR018060">
    <property type="entry name" value="HTH_AraC"/>
</dbReference>
<dbReference type="InterPro" id="IPR020449">
    <property type="entry name" value="Tscrpt_reg_AraC-type_HTH"/>
</dbReference>
<dbReference type="InterPro" id="IPR032687">
    <property type="entry name" value="AraC-type_N"/>
</dbReference>
<dbReference type="AlphaFoldDB" id="A0A8J7WPX4"/>
<protein>
    <submittedName>
        <fullName evidence="6">AraC family transcriptional regulator</fullName>
    </submittedName>
</protein>
<dbReference type="GO" id="GO:0005829">
    <property type="term" value="C:cytosol"/>
    <property type="evidence" value="ECO:0007669"/>
    <property type="project" value="TreeGrafter"/>
</dbReference>
<dbReference type="Gene3D" id="1.10.10.60">
    <property type="entry name" value="Homeodomain-like"/>
    <property type="match status" value="1"/>
</dbReference>
<sequence>MTEPMGFTRWAAAHHVRAALVGARRRGVDVAPLLERAGIEEHALADEHGRVPAAQFVALTKALWSALDDELLGLCSAPLRLGTFAMMTHAVVHCSPDLRTAVRRADRFYRLFPAGPRFSLTERDSVARVEFDLSDYDDPDRFAAESLLIVWHRSASWLIRRRIGLDEVELGYPAPPHALEYGLLYGTTCRFGAAATAVSFDRALLDQPVVQDEAALRAFLRRAPWDILARMDYGQEVSAQVRRLLNQALGAGAEAPLPGPEQVAARLAVSPQTLRRRLSAERTSFQQVRDQLRRDVAVSALARGDTSIEELSARLGFSEPSAFHRAFRRWTGATPRSYQGSYQEANRDATASGRQASRSA</sequence>
<feature type="domain" description="HTH araC/xylS-type" evidence="5">
    <location>
        <begin position="239"/>
        <end position="341"/>
    </location>
</feature>
<dbReference type="PROSITE" id="PS01124">
    <property type="entry name" value="HTH_ARAC_FAMILY_2"/>
    <property type="match status" value="1"/>
</dbReference>
<reference evidence="6" key="1">
    <citation type="submission" date="2021-04" db="EMBL/GenBank/DDBJ databases">
        <title>Genome based classification of Actinospica acidithermotolerans sp. nov., an actinobacterium isolated from an Indonesian hot spring.</title>
        <authorList>
            <person name="Kusuma A.B."/>
            <person name="Putra K.E."/>
            <person name="Nafisah S."/>
            <person name="Loh J."/>
            <person name="Nouioui I."/>
            <person name="Goodfellow M."/>
        </authorList>
    </citation>
    <scope>NUCLEOTIDE SEQUENCE</scope>
    <source>
        <strain evidence="6">DSM 45618</strain>
    </source>
</reference>
<gene>
    <name evidence="6" type="ORF">KGA66_14150</name>
</gene>
<dbReference type="PANTHER" id="PTHR47894:SF1">
    <property type="entry name" value="HTH-TYPE TRANSCRIPTIONAL REGULATOR VQSM"/>
    <property type="match status" value="1"/>
</dbReference>
<keyword evidence="7" id="KW-1185">Reference proteome</keyword>
<proteinExistence type="predicted"/>
<dbReference type="GO" id="GO:0003700">
    <property type="term" value="F:DNA-binding transcription factor activity"/>
    <property type="evidence" value="ECO:0007669"/>
    <property type="project" value="InterPro"/>
</dbReference>
<dbReference type="SMART" id="SM00342">
    <property type="entry name" value="HTH_ARAC"/>
    <property type="match status" value="1"/>
</dbReference>
<dbReference type="PRINTS" id="PR00032">
    <property type="entry name" value="HTHARAC"/>
</dbReference>
<dbReference type="PANTHER" id="PTHR47894">
    <property type="entry name" value="HTH-TYPE TRANSCRIPTIONAL REGULATOR GADX"/>
    <property type="match status" value="1"/>
</dbReference>
<dbReference type="GO" id="GO:0000976">
    <property type="term" value="F:transcription cis-regulatory region binding"/>
    <property type="evidence" value="ECO:0007669"/>
    <property type="project" value="TreeGrafter"/>
</dbReference>
<dbReference type="InterPro" id="IPR009057">
    <property type="entry name" value="Homeodomain-like_sf"/>
</dbReference>
<evidence type="ECO:0000256" key="1">
    <source>
        <dbReference type="ARBA" id="ARBA00023015"/>
    </source>
</evidence>
<keyword evidence="3" id="KW-0804">Transcription</keyword>
<evidence type="ECO:0000256" key="4">
    <source>
        <dbReference type="SAM" id="MobiDB-lite"/>
    </source>
</evidence>
<feature type="compositionally biased region" description="Polar residues" evidence="4">
    <location>
        <begin position="334"/>
        <end position="344"/>
    </location>
</feature>
<evidence type="ECO:0000313" key="7">
    <source>
        <dbReference type="Proteomes" id="UP000677913"/>
    </source>
</evidence>
<dbReference type="Pfam" id="PF12625">
    <property type="entry name" value="Arabinose_bd"/>
    <property type="match status" value="1"/>
</dbReference>
<organism evidence="6 7">
    <name type="scientific">Actinocrinis puniceicyclus</name>
    <dbReference type="NCBI Taxonomy" id="977794"/>
    <lineage>
        <taxon>Bacteria</taxon>
        <taxon>Bacillati</taxon>
        <taxon>Actinomycetota</taxon>
        <taxon>Actinomycetes</taxon>
        <taxon>Catenulisporales</taxon>
        <taxon>Actinospicaceae</taxon>
        <taxon>Actinocrinis</taxon>
    </lineage>
</organism>
<comment type="caution">
    <text evidence="6">The sequence shown here is derived from an EMBL/GenBank/DDBJ whole genome shotgun (WGS) entry which is preliminary data.</text>
</comment>
<name>A0A8J7WPX4_9ACTN</name>
<dbReference type="SUPFAM" id="SSF46689">
    <property type="entry name" value="Homeodomain-like"/>
    <property type="match status" value="1"/>
</dbReference>
<dbReference type="Proteomes" id="UP000677913">
    <property type="component" value="Unassembled WGS sequence"/>
</dbReference>
<evidence type="ECO:0000259" key="5">
    <source>
        <dbReference type="PROSITE" id="PS01124"/>
    </source>
</evidence>
<dbReference type="EMBL" id="JAGSXH010000044">
    <property type="protein sequence ID" value="MBS2964197.1"/>
    <property type="molecule type" value="Genomic_DNA"/>
</dbReference>
<feature type="region of interest" description="Disordered" evidence="4">
    <location>
        <begin position="334"/>
        <end position="360"/>
    </location>
</feature>
<keyword evidence="2" id="KW-0238">DNA-binding</keyword>
<evidence type="ECO:0000313" key="6">
    <source>
        <dbReference type="EMBL" id="MBS2964197.1"/>
    </source>
</evidence>